<evidence type="ECO:0000313" key="2">
    <source>
        <dbReference type="Proteomes" id="UP000828390"/>
    </source>
</evidence>
<sequence length="118" mass="13847">MLPPKILGEHKKVNNTTLHLNRLRLIASETFECIHNLSPEYPQSLFKVKSSTYNFRYSNILETPQVSTTRYGKNSFRFEAVRVWNSLPEDLSTVDKYKNFVRLIRTWMGPKCKCAMCE</sequence>
<organism evidence="1 2">
    <name type="scientific">Dreissena polymorpha</name>
    <name type="common">Zebra mussel</name>
    <name type="synonym">Mytilus polymorpha</name>
    <dbReference type="NCBI Taxonomy" id="45954"/>
    <lineage>
        <taxon>Eukaryota</taxon>
        <taxon>Metazoa</taxon>
        <taxon>Spiralia</taxon>
        <taxon>Lophotrochozoa</taxon>
        <taxon>Mollusca</taxon>
        <taxon>Bivalvia</taxon>
        <taxon>Autobranchia</taxon>
        <taxon>Heteroconchia</taxon>
        <taxon>Euheterodonta</taxon>
        <taxon>Imparidentia</taxon>
        <taxon>Neoheterodontei</taxon>
        <taxon>Myida</taxon>
        <taxon>Dreissenoidea</taxon>
        <taxon>Dreissenidae</taxon>
        <taxon>Dreissena</taxon>
    </lineage>
</organism>
<name>A0A9D4KW90_DREPO</name>
<dbReference type="AlphaFoldDB" id="A0A9D4KW90"/>
<dbReference type="EMBL" id="JAIWYP010000003">
    <property type="protein sequence ID" value="KAH3846769.1"/>
    <property type="molecule type" value="Genomic_DNA"/>
</dbReference>
<reference evidence="1" key="2">
    <citation type="submission" date="2020-11" db="EMBL/GenBank/DDBJ databases">
        <authorList>
            <person name="McCartney M.A."/>
            <person name="Auch B."/>
            <person name="Kono T."/>
            <person name="Mallez S."/>
            <person name="Becker A."/>
            <person name="Gohl D.M."/>
            <person name="Silverstein K.A.T."/>
            <person name="Koren S."/>
            <person name="Bechman K.B."/>
            <person name="Herman A."/>
            <person name="Abrahante J.E."/>
            <person name="Garbe J."/>
        </authorList>
    </citation>
    <scope>NUCLEOTIDE SEQUENCE</scope>
    <source>
        <strain evidence="1">Duluth1</strain>
        <tissue evidence="1">Whole animal</tissue>
    </source>
</reference>
<comment type="caution">
    <text evidence="1">The sequence shown here is derived from an EMBL/GenBank/DDBJ whole genome shotgun (WGS) entry which is preliminary data.</text>
</comment>
<dbReference type="Proteomes" id="UP000828390">
    <property type="component" value="Unassembled WGS sequence"/>
</dbReference>
<accession>A0A9D4KW90</accession>
<evidence type="ECO:0000313" key="1">
    <source>
        <dbReference type="EMBL" id="KAH3846769.1"/>
    </source>
</evidence>
<proteinExistence type="predicted"/>
<reference evidence="1" key="1">
    <citation type="journal article" date="2019" name="bioRxiv">
        <title>The Genome of the Zebra Mussel, Dreissena polymorpha: A Resource for Invasive Species Research.</title>
        <authorList>
            <person name="McCartney M.A."/>
            <person name="Auch B."/>
            <person name="Kono T."/>
            <person name="Mallez S."/>
            <person name="Zhang Y."/>
            <person name="Obille A."/>
            <person name="Becker A."/>
            <person name="Abrahante J.E."/>
            <person name="Garbe J."/>
            <person name="Badalamenti J.P."/>
            <person name="Herman A."/>
            <person name="Mangelson H."/>
            <person name="Liachko I."/>
            <person name="Sullivan S."/>
            <person name="Sone E.D."/>
            <person name="Koren S."/>
            <person name="Silverstein K.A.T."/>
            <person name="Beckman K.B."/>
            <person name="Gohl D.M."/>
        </authorList>
    </citation>
    <scope>NUCLEOTIDE SEQUENCE</scope>
    <source>
        <strain evidence="1">Duluth1</strain>
        <tissue evidence="1">Whole animal</tissue>
    </source>
</reference>
<protein>
    <submittedName>
        <fullName evidence="1">Uncharacterized protein</fullName>
    </submittedName>
</protein>
<gene>
    <name evidence="1" type="ORF">DPMN_089075</name>
</gene>
<keyword evidence="2" id="KW-1185">Reference proteome</keyword>